<feature type="region of interest" description="Disordered" evidence="1">
    <location>
        <begin position="88"/>
        <end position="119"/>
    </location>
</feature>
<proteinExistence type="predicted"/>
<name>A0A8H7M259_9AGAM</name>
<dbReference type="InterPro" id="IPR024983">
    <property type="entry name" value="CHAT_dom"/>
</dbReference>
<feature type="region of interest" description="Disordered" evidence="1">
    <location>
        <begin position="1629"/>
        <end position="1652"/>
    </location>
</feature>
<protein>
    <submittedName>
        <fullName evidence="3">TPR-like protein</fullName>
    </submittedName>
</protein>
<gene>
    <name evidence="3" type="ORF">RHS01_08293</name>
</gene>
<dbReference type="PANTHER" id="PTHR19959">
    <property type="entry name" value="KINESIN LIGHT CHAIN"/>
    <property type="match status" value="1"/>
</dbReference>
<feature type="domain" description="CHAT" evidence="2">
    <location>
        <begin position="962"/>
        <end position="1222"/>
    </location>
</feature>
<sequence>MNNIESSHDANGVVSLFKVHASRNTAGIWGNRLTIVSERETTALQGTRQLPETEDKEILDAWIKSLVEQLKTLGIKSVRKIGCRRAGCKEHPSTARPDENAPIRRQTSSERPRSPRVPQQRDIIQCCKLLPQSHYLDIACHVIDESLPFLPPDHPAPADWLFNLAKCYQLRYELAEGPMDIQNAITCLENVVRLTPLGHPKQLFRIESLGEAHRQRWDRTKDSNDLTKALEYYSTASSLEPQDSAAIPSLYAKMAGLFSAWSQADRHYELEGLGRAVELQKYAISLVAEGDARLPTYLRTLGRYYHHRFKRSGNKDDAESAIESQTKAMGLSPEGSMDKLNIMSDLGSSYQARFAYLGNLEDCNSAVRLHEETVSATSDGDPNIVVFLSSLGTSYLERFAYLGIKDDLSKSMDILSRAVSLTPAGDKDLPGRLNNLGLAYNSRFQYFGKLPDIDKAIELQGSAMQLSANGHQQYLSTIYGNLGNSFHSRFSRLKRVSDIESAIFVQTQAVKNTPDEHPTMPGLLDSLGSAYESRFRFRPSRRKMDDLNRAIEYKTRAVNLTPAGNSKLATYLNNLGLAYGARFSQLGQEEDGNKAIDHLNRAVELTRDDHSDKQNWLNNLGNSYRERFRVRKELQDFELAIATLSRAISLTDEGHSNMPMMLSNMALSYLYRFEQSGDQEALDKSITLFQRSSRSSYGHPINKFNSTRILAYLLLSNSRPGFVEAYQSAVNYLPQVVWLGDIASTKLYQVQQLSDFIEEAAAAAMEAQEISLALEWLEQGRSIVWGQHLQLQTPLDELSSINSELAGHLKEAADELYSSASGIFSSPISDASLYLKPMSWNVQQQHQMADRYERLLDEARRIPGFERFLRPKQVSELFQAARYGPVVVVNAHKSRCDALILLPKKNDLIHVPLPNLYRNKILDFNLPPEILAKSSDDTAEFEGLRGVRLKAGKDQFESTLCELWLCVVKPVLEALGYPNDRPPDEPIHMTWNTTGPLSLLPLHAAGDYSRPLTRLYNFAFSSYIPTLSVLLRSNPSPHAHSRIMAVGQEATPGQAPLPCTKQELEFIQIHAKDSIHYTQLTGSEATAQAVISEMEDSDWIHFACHAYQQPFAPLDSSFKLHESDLRLRQIMQKHFRNKGLAFLSACQTASGDKNLPNESSHLAAGMLIAGYPCVIATMWAIVDSDAPLVADHVYSQLIKGGKLNYEGSARALHDAVAVLREKVGRNLLRDGLLLFMLDHNERIYTNFYRSWMSSKNKKTLPECAYSRLFEQFDLLCYPITTYYITNATPATLSQGSLQNQYPSLDPSLIAAFLTEFDIKQQKQLTQLHETLASLCSPVDDNQSLSSVFEKSSLTSASSASDVFNDSSSSPTSSSNNSLASFSTPLGFLQNLFPDIDSKTLQSTLDEHGADNLEPIIDILLSNDLIRDLQERGGWTESDHTGKQLQTLTSESVEEWAKITKAQRDAAPSNSTISGKPKPKAKRKGKQQPSFVLGVVRHGQLPPHSSKSIYFPSSTEVDPWTYIDSVATRLNAILPNVPTSTFSSSFHNPEYSTPAKALRATLAKLGNTNTVDDFALGALVSLLDDESGDFFDANLCLRATASQPDDAYHLIEILKELDEKVPVIAHYTAPATESSTRKNPNLPGAPPETSFPLSRRHNTASEVLESPFSPAEPVWGTVPVHPKAKAVGAPCSQAVPISGPSDWTTAVGVNRVEQSGIDENDPDACMEVAVYWKEKRHMALKQASETYSRQKHDYGGEAALFYSNQARDYATKEREWRLKAAKAGVKAKQDKTSSKAIDLHGLTVHESLEVVKEGGNVPVIAPAVMKLLERDGWRAHKREGIVYVTGVLFKR</sequence>
<evidence type="ECO:0000256" key="1">
    <source>
        <dbReference type="SAM" id="MobiDB-lite"/>
    </source>
</evidence>
<accession>A0A8H7M259</accession>
<evidence type="ECO:0000259" key="2">
    <source>
        <dbReference type="Pfam" id="PF12770"/>
    </source>
</evidence>
<evidence type="ECO:0000313" key="4">
    <source>
        <dbReference type="Proteomes" id="UP000614334"/>
    </source>
</evidence>
<dbReference type="PANTHER" id="PTHR19959:SF119">
    <property type="entry name" value="FUNGAL LIPASE-LIKE DOMAIN-CONTAINING PROTEIN"/>
    <property type="match status" value="1"/>
</dbReference>
<dbReference type="Gene3D" id="1.25.40.10">
    <property type="entry name" value="Tetratricopeptide repeat domain"/>
    <property type="match status" value="3"/>
</dbReference>
<dbReference type="SUPFAM" id="SSF81901">
    <property type="entry name" value="HCP-like"/>
    <property type="match status" value="2"/>
</dbReference>
<evidence type="ECO:0000313" key="3">
    <source>
        <dbReference type="EMBL" id="KAF8751876.1"/>
    </source>
</evidence>
<dbReference type="EMBL" id="JACYCF010000017">
    <property type="protein sequence ID" value="KAF8751876.1"/>
    <property type="molecule type" value="Genomic_DNA"/>
</dbReference>
<feature type="compositionally biased region" description="Basic residues" evidence="1">
    <location>
        <begin position="1476"/>
        <end position="1485"/>
    </location>
</feature>
<dbReference type="Proteomes" id="UP000614334">
    <property type="component" value="Unassembled WGS sequence"/>
</dbReference>
<feature type="region of interest" description="Disordered" evidence="1">
    <location>
        <begin position="1460"/>
        <end position="1487"/>
    </location>
</feature>
<dbReference type="Pfam" id="PF12770">
    <property type="entry name" value="CHAT"/>
    <property type="match status" value="1"/>
</dbReference>
<feature type="compositionally biased region" description="Basic and acidic residues" evidence="1">
    <location>
        <begin position="88"/>
        <end position="113"/>
    </location>
</feature>
<comment type="caution">
    <text evidence="3">The sequence shown here is derived from an EMBL/GenBank/DDBJ whole genome shotgun (WGS) entry which is preliminary data.</text>
</comment>
<reference evidence="3" key="1">
    <citation type="submission" date="2020-09" db="EMBL/GenBank/DDBJ databases">
        <title>Comparative genome analyses of four rice-infecting Rhizoctonia solani isolates reveal extensive enrichment of homogalacturonan modification genes.</title>
        <authorList>
            <person name="Lee D.-Y."/>
            <person name="Jeon J."/>
            <person name="Kim K.-T."/>
            <person name="Cheong K."/>
            <person name="Song H."/>
            <person name="Choi G."/>
            <person name="Ko J."/>
            <person name="Opiyo S.O."/>
            <person name="Zuo S."/>
            <person name="Madhav S."/>
            <person name="Lee Y.-H."/>
            <person name="Wang G.-L."/>
        </authorList>
    </citation>
    <scope>NUCLEOTIDE SEQUENCE</scope>
    <source>
        <strain evidence="3">AG1-IA B2</strain>
    </source>
</reference>
<organism evidence="3 4">
    <name type="scientific">Rhizoctonia solani</name>
    <dbReference type="NCBI Taxonomy" id="456999"/>
    <lineage>
        <taxon>Eukaryota</taxon>
        <taxon>Fungi</taxon>
        <taxon>Dikarya</taxon>
        <taxon>Basidiomycota</taxon>
        <taxon>Agaricomycotina</taxon>
        <taxon>Agaricomycetes</taxon>
        <taxon>Cantharellales</taxon>
        <taxon>Ceratobasidiaceae</taxon>
        <taxon>Rhizoctonia</taxon>
    </lineage>
</organism>
<dbReference type="SUPFAM" id="SSF48452">
    <property type="entry name" value="TPR-like"/>
    <property type="match status" value="1"/>
</dbReference>
<dbReference type="InterPro" id="IPR011990">
    <property type="entry name" value="TPR-like_helical_dom_sf"/>
</dbReference>
<dbReference type="CDD" id="cd14279">
    <property type="entry name" value="CUE"/>
    <property type="match status" value="1"/>
</dbReference>